<dbReference type="PIRSF" id="PIRSF019345">
    <property type="entry name" value="ScpB"/>
    <property type="match status" value="1"/>
</dbReference>
<evidence type="ECO:0000256" key="2">
    <source>
        <dbReference type="ARBA" id="ARBA00022618"/>
    </source>
</evidence>
<evidence type="ECO:0000313" key="6">
    <source>
        <dbReference type="Proteomes" id="UP000092952"/>
    </source>
</evidence>
<name>A0A1B1YSE6_9GAMM</name>
<dbReference type="InterPro" id="IPR036388">
    <property type="entry name" value="WH-like_DNA-bd_sf"/>
</dbReference>
<evidence type="ECO:0000256" key="3">
    <source>
        <dbReference type="ARBA" id="ARBA00022829"/>
    </source>
</evidence>
<dbReference type="Pfam" id="PF04079">
    <property type="entry name" value="SMC_ScpB"/>
    <property type="match status" value="1"/>
</dbReference>
<dbReference type="NCBIfam" id="TIGR00281">
    <property type="entry name" value="SMC-Scp complex subunit ScpB"/>
    <property type="match status" value="1"/>
</dbReference>
<dbReference type="PANTHER" id="PTHR34298:SF2">
    <property type="entry name" value="SEGREGATION AND CONDENSATION PROTEIN B"/>
    <property type="match status" value="1"/>
</dbReference>
<keyword evidence="1" id="KW-0963">Cytoplasm</keyword>
<dbReference type="AlphaFoldDB" id="A0A1B1YSE6"/>
<dbReference type="Proteomes" id="UP000092952">
    <property type="component" value="Chromosome"/>
</dbReference>
<accession>A0A1B1YSE6</accession>
<evidence type="ECO:0000256" key="4">
    <source>
        <dbReference type="ARBA" id="ARBA00023306"/>
    </source>
</evidence>
<dbReference type="GO" id="GO:0051304">
    <property type="term" value="P:chromosome separation"/>
    <property type="evidence" value="ECO:0007669"/>
    <property type="project" value="InterPro"/>
</dbReference>
<evidence type="ECO:0000256" key="1">
    <source>
        <dbReference type="ARBA" id="ARBA00022490"/>
    </source>
</evidence>
<dbReference type="InterPro" id="IPR036390">
    <property type="entry name" value="WH_DNA-bd_sf"/>
</dbReference>
<reference evidence="6" key="1">
    <citation type="submission" date="2016-03" db="EMBL/GenBank/DDBJ databases">
        <title>Complete genome sequence of Solimmundus cernigliae, representing a novel lineage of polycyclic aromatic hydrocarbon degraders within the Gammaproteobacteria.</title>
        <authorList>
            <person name="Singleton D.R."/>
            <person name="Dickey A.N."/>
            <person name="Scholl E.H."/>
            <person name="Wright F.A."/>
            <person name="Aitken M.D."/>
        </authorList>
    </citation>
    <scope>NUCLEOTIDE SEQUENCE [LARGE SCALE GENOMIC DNA]</scope>
    <source>
        <strain evidence="6">TR3.2</strain>
    </source>
</reference>
<dbReference type="RefSeq" id="WP_068803279.1">
    <property type="nucleotide sequence ID" value="NZ_CP014671.1"/>
</dbReference>
<keyword evidence="6" id="KW-1185">Reference proteome</keyword>
<dbReference type="KEGG" id="gbi:PG2T_05495"/>
<dbReference type="Gene3D" id="1.10.10.10">
    <property type="entry name" value="Winged helix-like DNA-binding domain superfamily/Winged helix DNA-binding domain"/>
    <property type="match status" value="2"/>
</dbReference>
<dbReference type="GO" id="GO:0051301">
    <property type="term" value="P:cell division"/>
    <property type="evidence" value="ECO:0007669"/>
    <property type="project" value="UniProtKB-KW"/>
</dbReference>
<dbReference type="InterPro" id="IPR005234">
    <property type="entry name" value="ScpB_csome_segregation"/>
</dbReference>
<dbReference type="OrthoDB" id="9806226at2"/>
<dbReference type="STRING" id="1810504.PG2T_05495"/>
<keyword evidence="2" id="KW-0132">Cell division</keyword>
<evidence type="ECO:0008006" key="7">
    <source>
        <dbReference type="Google" id="ProtNLM"/>
    </source>
</evidence>
<organism evidence="5 6">
    <name type="scientific">Immundisolibacter cernigliae</name>
    <dbReference type="NCBI Taxonomy" id="1810504"/>
    <lineage>
        <taxon>Bacteria</taxon>
        <taxon>Pseudomonadati</taxon>
        <taxon>Pseudomonadota</taxon>
        <taxon>Gammaproteobacteria</taxon>
        <taxon>Immundisolibacterales</taxon>
        <taxon>Immundisolibacteraceae</taxon>
        <taxon>Immundisolibacter</taxon>
    </lineage>
</organism>
<dbReference type="EMBL" id="CP014671">
    <property type="protein sequence ID" value="ANX03701.1"/>
    <property type="molecule type" value="Genomic_DNA"/>
</dbReference>
<protein>
    <recommendedName>
        <fullName evidence="7">SMC-Scp complex subunit ScpB</fullName>
    </recommendedName>
</protein>
<keyword evidence="4" id="KW-0131">Cell cycle</keyword>
<sequence>MDLLRLIEAALLVASEPLDVERLQRLLPQGQTATRADIIRAIDQLTLECADRALELVQTASGYRYQVRAVHAAAVAPLLAERAPRYSRAVLETLAIIAYRQPVTRADIEDIRGVSLGSGMIKSLLDRGWVRVLGHREVPGRPAVFGTTKAFMDYFGLRSLSQLPALADLANPDDERIGDLQLSMLPPEAADHAN</sequence>
<keyword evidence="3" id="KW-0159">Chromosome partition</keyword>
<dbReference type="InParanoid" id="A0A1B1YSE6"/>
<proteinExistence type="predicted"/>
<evidence type="ECO:0000313" key="5">
    <source>
        <dbReference type="EMBL" id="ANX03701.1"/>
    </source>
</evidence>
<dbReference type="SUPFAM" id="SSF46785">
    <property type="entry name" value="Winged helix' DNA-binding domain"/>
    <property type="match status" value="2"/>
</dbReference>
<gene>
    <name evidence="5" type="ORF">PG2T_05495</name>
</gene>
<dbReference type="PANTHER" id="PTHR34298">
    <property type="entry name" value="SEGREGATION AND CONDENSATION PROTEIN B"/>
    <property type="match status" value="1"/>
</dbReference>